<evidence type="ECO:0000256" key="1">
    <source>
        <dbReference type="ARBA" id="ARBA00004496"/>
    </source>
</evidence>
<evidence type="ECO:0000256" key="7">
    <source>
        <dbReference type="ARBA" id="ARBA00023125"/>
    </source>
</evidence>
<dbReference type="InterPro" id="IPR004107">
    <property type="entry name" value="Integrase_SAM-like_N"/>
</dbReference>
<keyword evidence="14" id="KW-1185">Reference proteome</keyword>
<evidence type="ECO:0000256" key="5">
    <source>
        <dbReference type="ARBA" id="ARBA00022829"/>
    </source>
</evidence>
<protein>
    <recommendedName>
        <fullName evidence="10">Tyrosine recombinase XerC</fullName>
    </recommendedName>
</protein>
<evidence type="ECO:0000256" key="9">
    <source>
        <dbReference type="ARBA" id="ARBA00023306"/>
    </source>
</evidence>
<name>A0ABT9TW64_PAEHA</name>
<organism evidence="13 14">
    <name type="scientific">Paenibacillus harenae</name>
    <dbReference type="NCBI Taxonomy" id="306543"/>
    <lineage>
        <taxon>Bacteria</taxon>
        <taxon>Bacillati</taxon>
        <taxon>Bacillota</taxon>
        <taxon>Bacilli</taxon>
        <taxon>Bacillales</taxon>
        <taxon>Paenibacillaceae</taxon>
        <taxon>Paenibacillus</taxon>
    </lineage>
</organism>
<comment type="function">
    <text evidence="10">Site-specific tyrosine recombinase, which acts by catalyzing the cutting and rejoining of the recombining DNA molecules. The XerC-XerD complex is essential to convert dimers of the bacterial chromosome into monomers to permit their segregation at cell division. It also contributes to the segregational stability of plasmids.</text>
</comment>
<evidence type="ECO:0000256" key="6">
    <source>
        <dbReference type="ARBA" id="ARBA00022908"/>
    </source>
</evidence>
<feature type="domain" description="Tyr recombinase" evidence="11">
    <location>
        <begin position="106"/>
        <end position="290"/>
    </location>
</feature>
<evidence type="ECO:0000259" key="11">
    <source>
        <dbReference type="PROSITE" id="PS51898"/>
    </source>
</evidence>
<evidence type="ECO:0000256" key="3">
    <source>
        <dbReference type="ARBA" id="ARBA00022490"/>
    </source>
</evidence>
<feature type="active site" evidence="10">
    <location>
        <position position="146"/>
    </location>
</feature>
<dbReference type="InterPro" id="IPR013762">
    <property type="entry name" value="Integrase-like_cat_sf"/>
</dbReference>
<dbReference type="RefSeq" id="WP_307201734.1">
    <property type="nucleotide sequence ID" value="NZ_JAUSSU010000002.1"/>
</dbReference>
<keyword evidence="6 10" id="KW-0229">DNA integration</keyword>
<reference evidence="13 14" key="1">
    <citation type="submission" date="2023-07" db="EMBL/GenBank/DDBJ databases">
        <title>Sorghum-associated microbial communities from plants grown in Nebraska, USA.</title>
        <authorList>
            <person name="Schachtman D."/>
        </authorList>
    </citation>
    <scope>NUCLEOTIDE SEQUENCE [LARGE SCALE GENOMIC DNA]</scope>
    <source>
        <strain evidence="13 14">CC482</strain>
    </source>
</reference>
<evidence type="ECO:0000256" key="2">
    <source>
        <dbReference type="ARBA" id="ARBA00010450"/>
    </source>
</evidence>
<comment type="subcellular location">
    <subcellularLocation>
        <location evidence="1 10">Cytoplasm</location>
    </subcellularLocation>
</comment>
<dbReference type="NCBIfam" id="TIGR02225">
    <property type="entry name" value="recomb_XerD"/>
    <property type="match status" value="1"/>
</dbReference>
<dbReference type="SUPFAM" id="SSF56349">
    <property type="entry name" value="DNA breaking-rejoining enzymes"/>
    <property type="match status" value="1"/>
</dbReference>
<dbReference type="NCBIfam" id="NF001399">
    <property type="entry name" value="PRK00283.1"/>
    <property type="match status" value="1"/>
</dbReference>
<comment type="caution">
    <text evidence="13">The sequence shown here is derived from an EMBL/GenBank/DDBJ whole genome shotgun (WGS) entry which is preliminary data.</text>
</comment>
<dbReference type="CDD" id="cd00798">
    <property type="entry name" value="INT_XerDC_C"/>
    <property type="match status" value="1"/>
</dbReference>
<keyword evidence="7 10" id="KW-0238">DNA-binding</keyword>
<gene>
    <name evidence="10" type="primary">xerC</name>
    <name evidence="13" type="ORF">J2T15_001038</name>
</gene>
<evidence type="ECO:0000256" key="8">
    <source>
        <dbReference type="ARBA" id="ARBA00023172"/>
    </source>
</evidence>
<dbReference type="PANTHER" id="PTHR30349:SF81">
    <property type="entry name" value="TYROSINE RECOMBINASE XERC"/>
    <property type="match status" value="1"/>
</dbReference>
<evidence type="ECO:0000313" key="13">
    <source>
        <dbReference type="EMBL" id="MDQ0111605.1"/>
    </source>
</evidence>
<dbReference type="EMBL" id="JAUSSU010000002">
    <property type="protein sequence ID" value="MDQ0111605.1"/>
    <property type="molecule type" value="Genomic_DNA"/>
</dbReference>
<evidence type="ECO:0000313" key="14">
    <source>
        <dbReference type="Proteomes" id="UP001229346"/>
    </source>
</evidence>
<feature type="active site" evidence="10">
    <location>
        <position position="245"/>
    </location>
</feature>
<dbReference type="Proteomes" id="UP001229346">
    <property type="component" value="Unassembled WGS sequence"/>
</dbReference>
<dbReference type="InterPro" id="IPR010998">
    <property type="entry name" value="Integrase_recombinase_N"/>
</dbReference>
<dbReference type="InterPro" id="IPR044068">
    <property type="entry name" value="CB"/>
</dbReference>
<dbReference type="InterPro" id="IPR011932">
    <property type="entry name" value="Recomb_XerD"/>
</dbReference>
<dbReference type="PANTHER" id="PTHR30349">
    <property type="entry name" value="PHAGE INTEGRASE-RELATED"/>
    <property type="match status" value="1"/>
</dbReference>
<proteinExistence type="inferred from homology"/>
<feature type="active site" evidence="10">
    <location>
        <position position="268"/>
    </location>
</feature>
<comment type="similarity">
    <text evidence="2">Belongs to the 'phage' integrase family. XerD subfamily.</text>
</comment>
<dbReference type="PROSITE" id="PS51900">
    <property type="entry name" value="CB"/>
    <property type="match status" value="1"/>
</dbReference>
<dbReference type="PROSITE" id="PS51898">
    <property type="entry name" value="TYR_RECOMBINASE"/>
    <property type="match status" value="1"/>
</dbReference>
<dbReference type="InterPro" id="IPR002104">
    <property type="entry name" value="Integrase_catalytic"/>
</dbReference>
<accession>A0ABT9TW64</accession>
<keyword evidence="8 10" id="KW-0233">DNA recombination</keyword>
<evidence type="ECO:0000256" key="10">
    <source>
        <dbReference type="HAMAP-Rule" id="MF_01808"/>
    </source>
</evidence>
<evidence type="ECO:0000259" key="12">
    <source>
        <dbReference type="PROSITE" id="PS51900"/>
    </source>
</evidence>
<comment type="caution">
    <text evidence="10">Lacks conserved residue(s) required for the propagation of feature annotation.</text>
</comment>
<evidence type="ECO:0000256" key="4">
    <source>
        <dbReference type="ARBA" id="ARBA00022618"/>
    </source>
</evidence>
<keyword evidence="4 10" id="KW-0132">Cell division</keyword>
<dbReference type="HAMAP" id="MF_01808">
    <property type="entry name" value="Recomb_XerC_XerD"/>
    <property type="match status" value="1"/>
</dbReference>
<dbReference type="Gene3D" id="1.10.150.130">
    <property type="match status" value="1"/>
</dbReference>
<dbReference type="Pfam" id="PF02899">
    <property type="entry name" value="Phage_int_SAM_1"/>
    <property type="match status" value="1"/>
</dbReference>
<dbReference type="InterPro" id="IPR023009">
    <property type="entry name" value="Tyrosine_recombinase_XerC/XerD"/>
</dbReference>
<comment type="subunit">
    <text evidence="10">Forms a cyclic heterotetrameric complex composed of two molecules of XerC and two molecules of XerD.</text>
</comment>
<feature type="active site" description="O-(3'-phospho-DNA)-tyrosine intermediate" evidence="10">
    <location>
        <position position="277"/>
    </location>
</feature>
<keyword evidence="3 10" id="KW-0963">Cytoplasm</keyword>
<dbReference type="InterPro" id="IPR011010">
    <property type="entry name" value="DNA_brk_join_enz"/>
</dbReference>
<keyword evidence="5 10" id="KW-0159">Chromosome partition</keyword>
<feature type="domain" description="Core-binding (CB)" evidence="12">
    <location>
        <begin position="1"/>
        <end position="85"/>
    </location>
</feature>
<dbReference type="Pfam" id="PF00589">
    <property type="entry name" value="Phage_integrase"/>
    <property type="match status" value="1"/>
</dbReference>
<sequence>MKAHLNTYLEQMKDDRRLSANTLSSYERDLRAFAAYAVELGIHELAELQKHHFARYILHLKGQGRKAATITRHVGSLKAFFHYLTKEGVIIQNPSIYLEAPKQDKKTPNVLSVTTTSALLDTPQTTSPAGKRDKAMLELLYATGIRVSELVALNVEHLHMQLQAARCMDAGGKERIVPFGRMAADALNSYLEDGRMALARNNVSEPALFLNHLGTRMTRQGFWKTIKKYAKEAGITDDITPHTLRHSVAAHLLDNGADVRSVQELLGHADLSTTLKYVQQSKARMKDVYTSAHPRA</sequence>
<feature type="active site" evidence="10">
    <location>
        <position position="242"/>
    </location>
</feature>
<keyword evidence="9 10" id="KW-0131">Cell cycle</keyword>
<comment type="similarity">
    <text evidence="10">Belongs to the 'phage' integrase family. XerC subfamily.</text>
</comment>
<dbReference type="InterPro" id="IPR050090">
    <property type="entry name" value="Tyrosine_recombinase_XerCD"/>
</dbReference>
<dbReference type="Gene3D" id="1.10.443.10">
    <property type="entry name" value="Intergrase catalytic core"/>
    <property type="match status" value="1"/>
</dbReference>